<dbReference type="Proteomes" id="UP000056209">
    <property type="component" value="Unassembled WGS sequence"/>
</dbReference>
<dbReference type="AlphaFoldDB" id="A0A100HJE3"/>
<gene>
    <name evidence="1" type="ORF">DEIGR_101754</name>
</gene>
<accession>A0A100HJE3</accession>
<comment type="caution">
    <text evidence="1">The sequence shown here is derived from an EMBL/GenBank/DDBJ whole genome shotgun (WGS) entry which is preliminary data.</text>
</comment>
<sequence length="107" mass="11201">MLGRGREPREAYLAQPRLPVGAGCDGAPDHPPAPLPVLLARAEVVNPPRDTLDAALVEVRVDVARATGRLEEVGVERVAARAATPATTAPATLLVALFFPVFSLTLS</sequence>
<dbReference type="EMBL" id="BCMS01000001">
    <property type="protein sequence ID" value="GAQ21727.1"/>
    <property type="molecule type" value="Genomic_DNA"/>
</dbReference>
<organism evidence="1 2">
    <name type="scientific">Deinococcus grandis</name>
    <dbReference type="NCBI Taxonomy" id="57498"/>
    <lineage>
        <taxon>Bacteria</taxon>
        <taxon>Thermotogati</taxon>
        <taxon>Deinococcota</taxon>
        <taxon>Deinococci</taxon>
        <taxon>Deinococcales</taxon>
        <taxon>Deinococcaceae</taxon>
        <taxon>Deinococcus</taxon>
    </lineage>
</organism>
<reference evidence="2" key="1">
    <citation type="submission" date="2015-11" db="EMBL/GenBank/DDBJ databases">
        <title>Draft Genome Sequence of the Radioresistant Bacterium Deinococcus grandis, Isolated from Freshwater Fish in Japan.</title>
        <authorList>
            <person name="Satoh K."/>
            <person name="Onodera T."/>
            <person name="Omoso K."/>
            <person name="Takeda-Yano K."/>
            <person name="Katayama T."/>
            <person name="Oono Y."/>
            <person name="Narumi I."/>
        </authorList>
    </citation>
    <scope>NUCLEOTIDE SEQUENCE [LARGE SCALE GENOMIC DNA]</scope>
    <source>
        <strain evidence="2">ATCC 43672</strain>
    </source>
</reference>
<evidence type="ECO:0000313" key="2">
    <source>
        <dbReference type="Proteomes" id="UP000056209"/>
    </source>
</evidence>
<name>A0A100HJE3_9DEIO</name>
<evidence type="ECO:0000313" key="1">
    <source>
        <dbReference type="EMBL" id="GAQ21727.1"/>
    </source>
</evidence>
<keyword evidence="2" id="KW-1185">Reference proteome</keyword>
<protein>
    <submittedName>
        <fullName evidence="1">TIGR02680 family protein</fullName>
    </submittedName>
</protein>
<proteinExistence type="predicted"/>